<evidence type="ECO:0000313" key="5">
    <source>
        <dbReference type="Proteomes" id="UP000321947"/>
    </source>
</evidence>
<dbReference type="EMBL" id="SSTD01009281">
    <property type="protein sequence ID" value="TYK14567.1"/>
    <property type="molecule type" value="Genomic_DNA"/>
</dbReference>
<dbReference type="Proteomes" id="UP000321393">
    <property type="component" value="Unassembled WGS sequence"/>
</dbReference>
<name>A0A5D3CRN6_CUCMM</name>
<accession>A0A5D3CRN6</accession>
<dbReference type="AlphaFoldDB" id="A0A5D3CRN6"/>
<proteinExistence type="predicted"/>
<organism evidence="3 5">
    <name type="scientific">Cucumis melo var. makuwa</name>
    <name type="common">Oriental melon</name>
    <dbReference type="NCBI Taxonomy" id="1194695"/>
    <lineage>
        <taxon>Eukaryota</taxon>
        <taxon>Viridiplantae</taxon>
        <taxon>Streptophyta</taxon>
        <taxon>Embryophyta</taxon>
        <taxon>Tracheophyta</taxon>
        <taxon>Spermatophyta</taxon>
        <taxon>Magnoliopsida</taxon>
        <taxon>eudicotyledons</taxon>
        <taxon>Gunneridae</taxon>
        <taxon>Pentapetalae</taxon>
        <taxon>rosids</taxon>
        <taxon>fabids</taxon>
        <taxon>Cucurbitales</taxon>
        <taxon>Cucurbitaceae</taxon>
        <taxon>Benincaseae</taxon>
        <taxon>Cucumis</taxon>
    </lineage>
</organism>
<protein>
    <submittedName>
        <fullName evidence="3">Ty3-gypsy retrotransposon protein</fullName>
    </submittedName>
</protein>
<dbReference type="OrthoDB" id="1683696at2759"/>
<dbReference type="Proteomes" id="UP000321947">
    <property type="component" value="Unassembled WGS sequence"/>
</dbReference>
<evidence type="ECO:0000313" key="2">
    <source>
        <dbReference type="EMBL" id="KAA0054472.1"/>
    </source>
</evidence>
<gene>
    <name evidence="3" type="ORF">E5676_scaffold552G00520</name>
    <name evidence="2" type="ORF">E6C27_scaffold24G002480</name>
</gene>
<dbReference type="EMBL" id="SSTE01008830">
    <property type="protein sequence ID" value="KAA0054472.1"/>
    <property type="molecule type" value="Genomic_DNA"/>
</dbReference>
<evidence type="ECO:0000313" key="3">
    <source>
        <dbReference type="EMBL" id="TYK14567.1"/>
    </source>
</evidence>
<reference evidence="4 5" key="1">
    <citation type="submission" date="2019-08" db="EMBL/GenBank/DDBJ databases">
        <title>Draft genome sequences of two oriental melons (Cucumis melo L. var makuwa).</title>
        <authorList>
            <person name="Kwon S.-Y."/>
        </authorList>
    </citation>
    <scope>NUCLEOTIDE SEQUENCE [LARGE SCALE GENOMIC DNA]</scope>
    <source>
        <strain evidence="5">cv. Chang Bougi</strain>
        <strain evidence="4">cv. SW 3</strain>
        <tissue evidence="3">Leaf</tissue>
    </source>
</reference>
<comment type="caution">
    <text evidence="3">The sequence shown here is derived from an EMBL/GenBank/DDBJ whole genome shotgun (WGS) entry which is preliminary data.</text>
</comment>
<feature type="region of interest" description="Disordered" evidence="1">
    <location>
        <begin position="1"/>
        <end position="30"/>
    </location>
</feature>
<evidence type="ECO:0000313" key="4">
    <source>
        <dbReference type="Proteomes" id="UP000321393"/>
    </source>
</evidence>
<sequence>MRTREIAESSKAPIVKSDDKGKAMSQENQMQRQSISIASLSVQQLQDMIISSIRAQYGGSQQTSFMYSKSYTKRITTNL</sequence>
<evidence type="ECO:0000256" key="1">
    <source>
        <dbReference type="SAM" id="MobiDB-lite"/>
    </source>
</evidence>